<feature type="compositionally biased region" description="Pro residues" evidence="11">
    <location>
        <begin position="985"/>
        <end position="996"/>
    </location>
</feature>
<feature type="region of interest" description="Disordered" evidence="11">
    <location>
        <begin position="982"/>
        <end position="1003"/>
    </location>
</feature>
<accession>T0Q6C7</accession>
<keyword evidence="6 10" id="KW-0833">Ubl conjugation pathway</keyword>
<dbReference type="PANTHER" id="PTHR21497">
    <property type="entry name" value="UBIQUITIN LIGASE E3 ALPHA-RELATED"/>
    <property type="match status" value="1"/>
</dbReference>
<dbReference type="RefSeq" id="XP_008617629.1">
    <property type="nucleotide sequence ID" value="XM_008619407.1"/>
</dbReference>
<dbReference type="Pfam" id="PF18995">
    <property type="entry name" value="PRT6_C"/>
    <property type="match status" value="1"/>
</dbReference>
<keyword evidence="4 10" id="KW-0479">Metal-binding</keyword>
<dbReference type="STRING" id="1156394.T0Q6C7"/>
<dbReference type="OMA" id="DIASEEC"/>
<comment type="catalytic activity">
    <reaction evidence="1 10">
        <text>S-ubiquitinyl-[E2 ubiquitin-conjugating enzyme]-L-cysteine + [acceptor protein]-L-lysine = [E2 ubiquitin-conjugating enzyme]-L-cysteine + N(6)-ubiquitinyl-[acceptor protein]-L-lysine.</text>
        <dbReference type="EC" id="2.3.2.27"/>
    </reaction>
</comment>
<evidence type="ECO:0000256" key="11">
    <source>
        <dbReference type="SAM" id="MobiDB-lite"/>
    </source>
</evidence>
<evidence type="ECO:0000256" key="1">
    <source>
        <dbReference type="ARBA" id="ARBA00000900"/>
    </source>
</evidence>
<evidence type="ECO:0000256" key="5">
    <source>
        <dbReference type="ARBA" id="ARBA00022771"/>
    </source>
</evidence>
<comment type="similarity">
    <text evidence="8 10">Belongs to the E3 ubiquitin-protein ligase UBR1-like family.</text>
</comment>
<evidence type="ECO:0000256" key="6">
    <source>
        <dbReference type="ARBA" id="ARBA00022786"/>
    </source>
</evidence>
<dbReference type="OrthoDB" id="15304at2759"/>
<dbReference type="GO" id="GO:0005737">
    <property type="term" value="C:cytoplasm"/>
    <property type="evidence" value="ECO:0007669"/>
    <property type="project" value="TreeGrafter"/>
</dbReference>
<dbReference type="Gene3D" id="2.10.110.30">
    <property type="match status" value="1"/>
</dbReference>
<proteinExistence type="inferred from homology"/>
<evidence type="ECO:0000256" key="7">
    <source>
        <dbReference type="ARBA" id="ARBA00022833"/>
    </source>
</evidence>
<dbReference type="EMBL" id="JH767189">
    <property type="protein sequence ID" value="EQC28990.1"/>
    <property type="molecule type" value="Genomic_DNA"/>
</dbReference>
<dbReference type="PROSITE" id="PS51157">
    <property type="entry name" value="ZF_UBR"/>
    <property type="match status" value="1"/>
</dbReference>
<keyword evidence="14" id="KW-1185">Reference proteome</keyword>
<evidence type="ECO:0000313" key="14">
    <source>
        <dbReference type="Proteomes" id="UP000030762"/>
    </source>
</evidence>
<evidence type="ECO:0000256" key="9">
    <source>
        <dbReference type="PROSITE-ProRule" id="PRU00508"/>
    </source>
</evidence>
<evidence type="ECO:0000313" key="13">
    <source>
        <dbReference type="EMBL" id="EQC28990.1"/>
    </source>
</evidence>
<evidence type="ECO:0000256" key="8">
    <source>
        <dbReference type="ARBA" id="ARBA00046341"/>
    </source>
</evidence>
<reference evidence="13 14" key="1">
    <citation type="submission" date="2012-04" db="EMBL/GenBank/DDBJ databases">
        <title>The Genome Sequence of Saprolegnia declina VS20.</title>
        <authorList>
            <consortium name="The Broad Institute Genome Sequencing Platform"/>
            <person name="Russ C."/>
            <person name="Nusbaum C."/>
            <person name="Tyler B."/>
            <person name="van West P."/>
            <person name="Dieguez-Uribeondo J."/>
            <person name="de Bruijn I."/>
            <person name="Tripathy S."/>
            <person name="Jiang R."/>
            <person name="Young S.K."/>
            <person name="Zeng Q."/>
            <person name="Gargeya S."/>
            <person name="Fitzgerald M."/>
            <person name="Haas B."/>
            <person name="Abouelleil A."/>
            <person name="Alvarado L."/>
            <person name="Arachchi H.M."/>
            <person name="Berlin A."/>
            <person name="Chapman S.B."/>
            <person name="Goldberg J."/>
            <person name="Griggs A."/>
            <person name="Gujja S."/>
            <person name="Hansen M."/>
            <person name="Howarth C."/>
            <person name="Imamovic A."/>
            <person name="Larimer J."/>
            <person name="McCowen C."/>
            <person name="Montmayeur A."/>
            <person name="Murphy C."/>
            <person name="Neiman D."/>
            <person name="Pearson M."/>
            <person name="Priest M."/>
            <person name="Roberts A."/>
            <person name="Saif S."/>
            <person name="Shea T."/>
            <person name="Sisk P."/>
            <person name="Sykes S."/>
            <person name="Wortman J."/>
            <person name="Nusbaum C."/>
            <person name="Birren B."/>
        </authorList>
    </citation>
    <scope>NUCLEOTIDE SEQUENCE [LARGE SCALE GENOMIC DNA]</scope>
    <source>
        <strain evidence="13 14">VS20</strain>
    </source>
</reference>
<comment type="pathway">
    <text evidence="2 10">Protein modification; protein ubiquitination.</text>
</comment>
<dbReference type="SMART" id="SM00396">
    <property type="entry name" value="ZnF_UBR1"/>
    <property type="match status" value="1"/>
</dbReference>
<dbReference type="GO" id="GO:0008270">
    <property type="term" value="F:zinc ion binding"/>
    <property type="evidence" value="ECO:0007669"/>
    <property type="project" value="UniProtKB-UniRule"/>
</dbReference>
<dbReference type="CDD" id="cd19673">
    <property type="entry name" value="UBR-box_UBR3"/>
    <property type="match status" value="1"/>
</dbReference>
<dbReference type="GO" id="GO:0071596">
    <property type="term" value="P:ubiquitin-dependent protein catabolic process via the N-end rule pathway"/>
    <property type="evidence" value="ECO:0007669"/>
    <property type="project" value="UniProtKB-UniRule"/>
</dbReference>
<dbReference type="GO" id="GO:0000151">
    <property type="term" value="C:ubiquitin ligase complex"/>
    <property type="evidence" value="ECO:0007669"/>
    <property type="project" value="TreeGrafter"/>
</dbReference>
<dbReference type="eggNOG" id="KOG1139">
    <property type="taxonomic scope" value="Eukaryota"/>
</dbReference>
<dbReference type="Pfam" id="PF02207">
    <property type="entry name" value="zf-UBR"/>
    <property type="match status" value="1"/>
</dbReference>
<dbReference type="InParanoid" id="T0Q6C7"/>
<feature type="zinc finger region" description="UBR-type" evidence="9">
    <location>
        <begin position="90"/>
        <end position="161"/>
    </location>
</feature>
<dbReference type="UniPathway" id="UPA00143"/>
<evidence type="ECO:0000256" key="3">
    <source>
        <dbReference type="ARBA" id="ARBA00022679"/>
    </source>
</evidence>
<dbReference type="GO" id="GO:0016567">
    <property type="term" value="P:protein ubiquitination"/>
    <property type="evidence" value="ECO:0007669"/>
    <property type="project" value="UniProtKB-UniRule"/>
</dbReference>
<dbReference type="InterPro" id="IPR044046">
    <property type="entry name" value="E3_ligase_UBR-like_C"/>
</dbReference>
<dbReference type="PANTHER" id="PTHR21497:SF24">
    <property type="entry name" value="E3 UBIQUITIN-PROTEIN LIGASE UBR1"/>
    <property type="match status" value="1"/>
</dbReference>
<dbReference type="GeneID" id="19954054"/>
<keyword evidence="3 10" id="KW-0808">Transferase</keyword>
<gene>
    <name evidence="13" type="ORF">SDRG_13327</name>
</gene>
<protein>
    <recommendedName>
        <fullName evidence="10">E3 ubiquitin-protein ligase</fullName>
        <ecNumber evidence="10">2.3.2.27</ecNumber>
    </recommendedName>
</protein>
<keyword evidence="7 10" id="KW-0862">Zinc</keyword>
<dbReference type="Proteomes" id="UP000030762">
    <property type="component" value="Unassembled WGS sequence"/>
</dbReference>
<evidence type="ECO:0000256" key="10">
    <source>
        <dbReference type="RuleBase" id="RU366018"/>
    </source>
</evidence>
<dbReference type="FunFam" id="2.10.110.30:FF:000002">
    <property type="entry name" value="Putative e3 ubiquitin-protein ligase ubr3"/>
    <property type="match status" value="1"/>
</dbReference>
<dbReference type="EC" id="2.3.2.27" evidence="10"/>
<dbReference type="VEuPathDB" id="FungiDB:SDRG_13327"/>
<dbReference type="GO" id="GO:0061630">
    <property type="term" value="F:ubiquitin protein ligase activity"/>
    <property type="evidence" value="ECO:0007669"/>
    <property type="project" value="UniProtKB-UniRule"/>
</dbReference>
<organism evidence="13 14">
    <name type="scientific">Saprolegnia diclina (strain VS20)</name>
    <dbReference type="NCBI Taxonomy" id="1156394"/>
    <lineage>
        <taxon>Eukaryota</taxon>
        <taxon>Sar</taxon>
        <taxon>Stramenopiles</taxon>
        <taxon>Oomycota</taxon>
        <taxon>Saprolegniomycetes</taxon>
        <taxon>Saprolegniales</taxon>
        <taxon>Saprolegniaceae</taxon>
        <taxon>Saprolegnia</taxon>
    </lineage>
</organism>
<evidence type="ECO:0000256" key="2">
    <source>
        <dbReference type="ARBA" id="ARBA00004906"/>
    </source>
</evidence>
<dbReference type="InterPro" id="IPR039164">
    <property type="entry name" value="UBR1-like"/>
</dbReference>
<sequence>MEMDARQFPPLDGLGNGSISPEDAYEALQRSTTYANPELPTYLASLLLNLPDDGVDGTLRLLECILAGGTASFETFLATRANLYGQASRSKCEEVWNGDHIAYRCRTCGLSDSSCMCVQCFDPAQHENHDYRIYRCSYGGCCDCGDELAWKPSGFCKTHCSAPSVPIPDIASEECARLDVVLDSILELLLSLLRMVYSEVTVPGTSAASTHTLQTTQYCFSAAGRTYDSFTPRTQLLLRRLAQCLSWLQPIVTSCVQYRARMCRALQMPTHWGPSSTTMLDACLTFGILFPLESADALGVLFLKLLFDKDFKVRFTAAFLAAYPFYIRLYNVHLENEAAHTHVSRFIDRLFCQLFHSAAQLHQMDLSGATPVPPIHGHNFAVNARRTATEQLVHYLLAHLLALLKQTLRGTTIDCNHDFLKLRTYSRFCSELRTLLVHPPIAGQVVASSFTCDLQLEADSIMATLLDILSTMQCMDLQTKQRDRHIEFESSSWTASFVLDYEVMLVWQYILLGYRRCMTVPPSDDAFGAPFRDPPLNPSKSPFELPMLAQGLLAPIEAKLAAWCCESMGQATWPRLDSATCSLHLPLHHFYASALSDMMAALAGDPKALLALLRRPGGAFWHTVVYHSVQVQHFVRSIKCHLWVLNGQSMWQQVYHYHSRHWRHHGLHKDLFLLQLGAALDPAFVADLVSHWLPDDKDASPLMLDELLKLVLQLVLDPTHIGALSSWQLLIREVKHWLGTGPLTRTEFVSKCNLKLLDAIKEHTKEEDDDILNRALEQVGVSSSVMAATSGGSEPSPQAVLQGLDNHPSSSTSTFTLQPALWADICPYFEAFTLMDAQKCEQNRPTTQVVLPPLDHVLPCLDARDSVQFAVISALLSSHLLLALVYRVLHTETQLSEDASVVQTALHLLYTAVSIVPRDYVPETALAMTHDALDAIVRAWSGKTWWDALTTRVEILAPAASLVELLQRMPSSPLVTAVLSRCDPSAPPTAPAPPTPKSGKPDHIKERQAKILQKLRAQQNAFLRLSKDRAPADEVLPVFAQASLGSVESPRPTTTAYDCALCHDEAVANNAFGSVGFLTPSRVACLASPPLLAPYPHCHARVCGHVVHLGCMQTYLTTLDDRQRITAPGEFVCPICRRLSNTLVPLAASSASPPSVVEWASGRFVPASVLLPLSVRTFLHQVHSTIGNPLAPTLATLVDMADHLLFLAELSERNAGIATTFQCLANLVHVPTLQIPSPPWTWHQFLSWCLVAPRSAPDLLAHYVPFALSQSPTLPGLARKLRHVQTWLGKSNAIAETGALDQWLTALQPEASLPTATFSLVKLPKHYVEIYLAYCQKNAQCAKCNAVPQHPAICLLCGKLVCCFGACCQDDQGRGECTQHSLTCGVGFGCFLLLRACTVLLLLGQGRCSIWGSVYLDKNGEEDPYLRRGKTLYLSDERYTQLWELVVRHGFTESSSILANTSRQDGLRY</sequence>
<evidence type="ECO:0000259" key="12">
    <source>
        <dbReference type="PROSITE" id="PS51157"/>
    </source>
</evidence>
<evidence type="ECO:0000256" key="4">
    <source>
        <dbReference type="ARBA" id="ARBA00022723"/>
    </source>
</evidence>
<keyword evidence="5 10" id="KW-0863">Zinc-finger</keyword>
<name>T0Q6C7_SAPDV</name>
<dbReference type="InterPro" id="IPR003126">
    <property type="entry name" value="Znf_UBR"/>
</dbReference>
<comment type="function">
    <text evidence="10">Ubiquitin ligase protein which is a component of the N-end rule pathway. Recognizes and binds to proteins bearing specific N-terminal residues that are destabilizing according to the N-end rule, leading to their ubiquitination and subsequent degradation.</text>
</comment>
<feature type="domain" description="UBR-type" evidence="12">
    <location>
        <begin position="90"/>
        <end position="161"/>
    </location>
</feature>